<feature type="transmembrane region" description="Helical" evidence="1">
    <location>
        <begin position="62"/>
        <end position="85"/>
    </location>
</feature>
<dbReference type="Proteomes" id="UP000033007">
    <property type="component" value="Segment"/>
</dbReference>
<keyword evidence="1" id="KW-0812">Transmembrane</keyword>
<evidence type="ECO:0000313" key="3">
    <source>
        <dbReference type="Proteomes" id="UP000033007"/>
    </source>
</evidence>
<dbReference type="GeneID" id="26641659"/>
<dbReference type="KEGG" id="vg:26641659"/>
<proteinExistence type="predicted"/>
<evidence type="ECO:0000256" key="1">
    <source>
        <dbReference type="SAM" id="Phobius"/>
    </source>
</evidence>
<dbReference type="OrthoDB" id="36085at10239"/>
<accession>A0A0E3JTH6</accession>
<keyword evidence="3" id="KW-1185">Reference proteome</keyword>
<dbReference type="RefSeq" id="YP_009215333.1">
    <property type="nucleotide sequence ID" value="NC_028974.1"/>
</dbReference>
<gene>
    <name evidence="2" type="ORF">SEA_YDN12_31</name>
</gene>
<dbReference type="EMBL" id="KP876465">
    <property type="protein sequence ID" value="AKA61698.1"/>
    <property type="molecule type" value="Genomic_DNA"/>
</dbReference>
<keyword evidence="1" id="KW-1133">Transmembrane helix</keyword>
<evidence type="ECO:0000313" key="2">
    <source>
        <dbReference type="EMBL" id="AKA61698.1"/>
    </source>
</evidence>
<name>A0A0E3JTH6_9CAUD</name>
<organism evidence="2 3">
    <name type="scientific">Streptomyces phage YDN12</name>
    <dbReference type="NCBI Taxonomy" id="1636183"/>
    <lineage>
        <taxon>Viruses</taxon>
        <taxon>Duplodnaviria</taxon>
        <taxon>Heunggongvirae</taxon>
        <taxon>Uroviricota</taxon>
        <taxon>Caudoviricetes</taxon>
        <taxon>Woodruffvirus</taxon>
        <taxon>Woodruffvirus YDN12</taxon>
    </lineage>
</organism>
<sequence>MPISDASGVNVAAELAMLRGEMTTGFERIAGQLNLIAQAQTATATDVSELERRVTALEARRWPVGIIASVSGAVSAVVAAIAFLVGQ</sequence>
<protein>
    <submittedName>
        <fullName evidence="2">Uncharacterized protein</fullName>
    </submittedName>
</protein>
<reference evidence="2 3" key="1">
    <citation type="submission" date="2015-03" db="EMBL/GenBank/DDBJ databases">
        <authorList>
            <person name="Djamen P.Y."/>
            <person name="Nguyen L."/>
            <person name="Gibbs Z.A."/>
            <person name="Donegan-Quick R."/>
            <person name="Visi D.K."/>
            <person name="Allen M.S."/>
            <person name="Hughes L.E."/>
            <person name="Bradley K.W."/>
            <person name="Asai D.J."/>
            <person name="Bowman C.A."/>
            <person name="Russell D.A."/>
            <person name="Pope W.H."/>
            <person name="Jacobs-Sera D."/>
            <person name="Hendrix R.W."/>
            <person name="Hatfull G.F."/>
        </authorList>
    </citation>
    <scope>NUCLEOTIDE SEQUENCE [LARGE SCALE GENOMIC DNA]</scope>
</reference>
<keyword evidence="1" id="KW-0472">Membrane</keyword>